<proteinExistence type="predicted"/>
<protein>
    <submittedName>
        <fullName evidence="2">Uncharacterized protein</fullName>
    </submittedName>
</protein>
<keyword evidence="1" id="KW-1133">Transmembrane helix</keyword>
<gene>
    <name evidence="2" type="ORF">ALP8811_03065</name>
</gene>
<keyword evidence="1" id="KW-0472">Membrane</keyword>
<name>A0A2R8ATE4_9RHOB</name>
<dbReference type="OrthoDB" id="7875658at2"/>
<dbReference type="AlphaFoldDB" id="A0A2R8ATE4"/>
<dbReference type="EMBL" id="OMOI01000002">
    <property type="protein sequence ID" value="SPF79129.1"/>
    <property type="molecule type" value="Genomic_DNA"/>
</dbReference>
<keyword evidence="1" id="KW-0812">Transmembrane</keyword>
<keyword evidence="3" id="KW-1185">Reference proteome</keyword>
<feature type="transmembrane region" description="Helical" evidence="1">
    <location>
        <begin position="6"/>
        <end position="26"/>
    </location>
</feature>
<evidence type="ECO:0000313" key="2">
    <source>
        <dbReference type="EMBL" id="SPF79129.1"/>
    </source>
</evidence>
<evidence type="ECO:0000313" key="3">
    <source>
        <dbReference type="Proteomes" id="UP000244911"/>
    </source>
</evidence>
<evidence type="ECO:0000256" key="1">
    <source>
        <dbReference type="SAM" id="Phobius"/>
    </source>
</evidence>
<reference evidence="2 3" key="1">
    <citation type="submission" date="2018-03" db="EMBL/GenBank/DDBJ databases">
        <authorList>
            <person name="Keele B.F."/>
        </authorList>
    </citation>
    <scope>NUCLEOTIDE SEQUENCE [LARGE SCALE GENOMIC DNA]</scope>
    <source>
        <strain evidence="2 3">CECT 8811</strain>
    </source>
</reference>
<sequence length="96" mass="10708">MALPLAPIAVVALRYGAVALTTYAIARSVERGRRDQRVEDAFDEMPEGLTARREKSTEQEQVNATARMRRVIRLGENGPGVEIDAVGLTRIRFRKV</sequence>
<organism evidence="2 3">
    <name type="scientific">Aliiroseovarius pelagivivens</name>
    <dbReference type="NCBI Taxonomy" id="1639690"/>
    <lineage>
        <taxon>Bacteria</taxon>
        <taxon>Pseudomonadati</taxon>
        <taxon>Pseudomonadota</taxon>
        <taxon>Alphaproteobacteria</taxon>
        <taxon>Rhodobacterales</taxon>
        <taxon>Paracoccaceae</taxon>
        <taxon>Aliiroseovarius</taxon>
    </lineage>
</organism>
<dbReference type="RefSeq" id="WP_108858094.1">
    <property type="nucleotide sequence ID" value="NZ_OMOI01000002.1"/>
</dbReference>
<accession>A0A2R8ATE4</accession>
<dbReference type="Proteomes" id="UP000244911">
    <property type="component" value="Unassembled WGS sequence"/>
</dbReference>